<comment type="caution">
    <text evidence="1">The sequence shown here is derived from an EMBL/GenBank/DDBJ whole genome shotgun (WGS) entry which is preliminary data.</text>
</comment>
<gene>
    <name evidence="1" type="ORF">McpAg1_01450</name>
</gene>
<protein>
    <submittedName>
        <fullName evidence="1">Uncharacterized protein</fullName>
    </submittedName>
</protein>
<dbReference type="EMBL" id="JAWDKA010000001">
    <property type="protein sequence ID" value="MDV0440966.1"/>
    <property type="molecule type" value="Genomic_DNA"/>
</dbReference>
<evidence type="ECO:0000313" key="1">
    <source>
        <dbReference type="EMBL" id="MDV0440966.1"/>
    </source>
</evidence>
<dbReference type="Proteomes" id="UP001273136">
    <property type="component" value="Unassembled WGS sequence"/>
</dbReference>
<dbReference type="AlphaFoldDB" id="A0AAE4MAT5"/>
<sequence length="83" mass="9548">MIDKATKTETVSFRIDGELLKKLDTICNTENKKVSSVAYDACMIYAELYPFMHALKSQKLYNKLALNEEVIKEEIFTAIKKLI</sequence>
<evidence type="ECO:0000313" key="2">
    <source>
        <dbReference type="Proteomes" id="UP001273136"/>
    </source>
</evidence>
<keyword evidence="2" id="KW-1185">Reference proteome</keyword>
<name>A0AAE4MAT5_9EURY</name>
<organism evidence="1 2">
    <name type="scientific">Methanorbis furvi</name>
    <dbReference type="NCBI Taxonomy" id="3028299"/>
    <lineage>
        <taxon>Archaea</taxon>
        <taxon>Methanobacteriati</taxon>
        <taxon>Methanobacteriota</taxon>
        <taxon>Stenosarchaea group</taxon>
        <taxon>Methanomicrobia</taxon>
        <taxon>Methanomicrobiales</taxon>
        <taxon>Methanocorpusculaceae</taxon>
        <taxon>Methanorbis</taxon>
    </lineage>
</organism>
<dbReference type="RefSeq" id="WP_338093360.1">
    <property type="nucleotide sequence ID" value="NZ_JAWDKA010000001.1"/>
</dbReference>
<accession>A0AAE4MAT5</accession>
<proteinExistence type="predicted"/>
<reference evidence="1" key="1">
    <citation type="submission" date="2023-06" db="EMBL/GenBank/DDBJ databases">
        <title>Genome sequence of Methancorpusculaceae sp. Ag1.</title>
        <authorList>
            <person name="Protasov E."/>
            <person name="Platt K."/>
            <person name="Poehlein A."/>
            <person name="Daniel R."/>
            <person name="Brune A."/>
        </authorList>
    </citation>
    <scope>NUCLEOTIDE SEQUENCE</scope>
    <source>
        <strain evidence="1">Ag1</strain>
    </source>
</reference>